<dbReference type="RefSeq" id="WP_065210921.1">
    <property type="nucleotide sequence ID" value="NZ_CP016178.1"/>
</dbReference>
<dbReference type="EMBL" id="CP016178">
    <property type="protein sequence ID" value="ANO35074.1"/>
    <property type="molecule type" value="Genomic_DNA"/>
</dbReference>
<gene>
    <name evidence="5" type="ORF">A6E01_18035</name>
</gene>
<comment type="subcellular location">
    <subcellularLocation>
        <location evidence="1">Membrane</location>
    </subcellularLocation>
</comment>
<dbReference type="GO" id="GO:0019867">
    <property type="term" value="C:outer membrane"/>
    <property type="evidence" value="ECO:0007669"/>
    <property type="project" value="InterPro"/>
</dbReference>
<evidence type="ECO:0000256" key="3">
    <source>
        <dbReference type="SAM" id="SignalP"/>
    </source>
</evidence>
<sequence length="405" mass="44593">MTNFRHTSFAALLSLSVLPSAAFASFTDPVDGRFDMGDYLADNAYGFLPVPIIITEPAVGYGGGVAGLFLHETDEEKETRQRLAKESLDGGAQLIPPAMTAVAAAGTENGTWVIAAGHRRTWKEDSIRYMGGGAIGHANIDIYNDFGGLLPPDKAFKFDTETDFAVLLQQIQFRLPNTNWLLGAKQTWSKSTLESSNGVVDKTLQFMDLDETINSGLGLVLEYDSRDNMFFPTKGYSLNADYMWHRKEIGADHDYDTLSIEGQAFVPIGEKWIIAFAGSYDSISSDETMLTPTSNPYIDLRGISLFRYQGDKVATAQTQLMYRIDNRWTILGFYGVGHTRNETTGFDLGGCPSNCFTSKTSSTTVDAYGAGFRYQIARRYGLHMGVDLGFSDEEQALYFTVGTGF</sequence>
<dbReference type="InterPro" id="IPR000184">
    <property type="entry name" value="Bac_surfAg_D15"/>
</dbReference>
<proteinExistence type="predicted"/>
<organism evidence="5 6">
    <name type="scientific">Vibrio breoganii</name>
    <dbReference type="NCBI Taxonomy" id="553239"/>
    <lineage>
        <taxon>Bacteria</taxon>
        <taxon>Pseudomonadati</taxon>
        <taxon>Pseudomonadota</taxon>
        <taxon>Gammaproteobacteria</taxon>
        <taxon>Vibrionales</taxon>
        <taxon>Vibrionaceae</taxon>
        <taxon>Vibrio</taxon>
    </lineage>
</organism>
<feature type="domain" description="Bacterial surface antigen (D15)" evidence="4">
    <location>
        <begin position="177"/>
        <end position="279"/>
    </location>
</feature>
<reference evidence="5 6" key="1">
    <citation type="submission" date="2016-06" db="EMBL/GenBank/DDBJ databases">
        <title>Adaptive Radiation by Waves of Gene Transfer Leads to Fine-Scale Resource Partitioning in Marine Microbes.</title>
        <authorList>
            <person name="Hehemann J.-H."/>
            <person name="Arevalo P."/>
            <person name="Datta M.S."/>
            <person name="Yu X."/>
            <person name="Corzett C."/>
            <person name="Henschel A."/>
            <person name="Preheim S.P."/>
            <person name="Timberlake S."/>
            <person name="Alm E.J."/>
            <person name="Polz M.F."/>
        </authorList>
    </citation>
    <scope>NUCLEOTIDE SEQUENCE [LARGE SCALE GENOMIC DNA]</scope>
    <source>
        <strain evidence="5 6">FF50</strain>
    </source>
</reference>
<dbReference type="AlphaFoldDB" id="A0AAN1CU97"/>
<accession>A0AAN1CU97</accession>
<dbReference type="Gene3D" id="2.40.160.50">
    <property type="entry name" value="membrane protein fhac: a member of the omp85/tpsb transporter family"/>
    <property type="match status" value="1"/>
</dbReference>
<evidence type="ECO:0000313" key="6">
    <source>
        <dbReference type="Proteomes" id="UP000092018"/>
    </source>
</evidence>
<keyword evidence="2" id="KW-0472">Membrane</keyword>
<evidence type="ECO:0000259" key="4">
    <source>
        <dbReference type="Pfam" id="PF01103"/>
    </source>
</evidence>
<evidence type="ECO:0000256" key="1">
    <source>
        <dbReference type="ARBA" id="ARBA00004370"/>
    </source>
</evidence>
<name>A0AAN1CU97_9VIBR</name>
<dbReference type="Pfam" id="PF01103">
    <property type="entry name" value="Omp85"/>
    <property type="match status" value="1"/>
</dbReference>
<evidence type="ECO:0000313" key="5">
    <source>
        <dbReference type="EMBL" id="ANO35074.1"/>
    </source>
</evidence>
<protein>
    <submittedName>
        <fullName evidence="5">Glyceraldehyde-3-phosphate dehydrogenase</fullName>
    </submittedName>
</protein>
<evidence type="ECO:0000256" key="2">
    <source>
        <dbReference type="ARBA" id="ARBA00023136"/>
    </source>
</evidence>
<dbReference type="SUPFAM" id="SSF56935">
    <property type="entry name" value="Porins"/>
    <property type="match status" value="1"/>
</dbReference>
<feature type="signal peptide" evidence="3">
    <location>
        <begin position="1"/>
        <end position="24"/>
    </location>
</feature>
<feature type="chain" id="PRO_5042916573" evidence="3">
    <location>
        <begin position="25"/>
        <end position="405"/>
    </location>
</feature>
<dbReference type="Proteomes" id="UP000092018">
    <property type="component" value="Chromosome 2"/>
</dbReference>
<keyword evidence="3" id="KW-0732">Signal</keyword>
<dbReference type="KEGG" id="vbr:A6E01_18035"/>